<dbReference type="AlphaFoldDB" id="A0A413VU03"/>
<evidence type="ECO:0000259" key="1">
    <source>
        <dbReference type="Pfam" id="PF18962"/>
    </source>
</evidence>
<accession>A0A413VU03</accession>
<name>A0A413VU03_9BACE</name>
<proteinExistence type="predicted"/>
<dbReference type="Proteomes" id="UP000284379">
    <property type="component" value="Unassembled WGS sequence"/>
</dbReference>
<feature type="domain" description="Secretion system C-terminal sorting" evidence="1">
    <location>
        <begin position="311"/>
        <end position="387"/>
    </location>
</feature>
<gene>
    <name evidence="2" type="ORF">DW888_05955</name>
</gene>
<dbReference type="Pfam" id="PF18962">
    <property type="entry name" value="Por_Secre_tail"/>
    <property type="match status" value="1"/>
</dbReference>
<sequence length="389" mass="45413">MKHSLLFFLCLWRMIDLYSQCSLTSELNKFRVNDTIVKQQIEYKAPGRSGKDVLWDFGKLSPINKKYTLIYSARKGVDSMIVGREHHTRYYYDWQKDSVWLWGFENSTTQIENSKPELLLQLPMHYGDKVQGYYQGEGKYCGRLHISTVGRNTTEADAYGMIILPGKDTLKHVLRIKMTKLISETISPLKVLSENMNTPTYRILPEDSIDNIIRQNERTIIVETYQWYASGYRYPIFETIRTGHLSDSLKTAYFSTAFFYPPGKHMYLQSDTANLDLQKKILADTVHKNEKDDHKSQDNSNDLPLDFSYNVYPTPVQTELTFEFYLSDYAAISYRLYNIAGQQLTHYTVKNYPGGVYQHYIDMDKYPKGEYILQICVNEKVFSEKIIKG</sequence>
<reference evidence="2 3" key="1">
    <citation type="submission" date="2018-08" db="EMBL/GenBank/DDBJ databases">
        <title>A genome reference for cultivated species of the human gut microbiota.</title>
        <authorList>
            <person name="Zou Y."/>
            <person name="Xue W."/>
            <person name="Luo G."/>
        </authorList>
    </citation>
    <scope>NUCLEOTIDE SEQUENCE [LARGE SCALE GENOMIC DNA]</scope>
    <source>
        <strain evidence="2 3">AM40-30BH</strain>
    </source>
</reference>
<evidence type="ECO:0000313" key="3">
    <source>
        <dbReference type="Proteomes" id="UP000284379"/>
    </source>
</evidence>
<evidence type="ECO:0000313" key="2">
    <source>
        <dbReference type="EMBL" id="RHB37090.1"/>
    </source>
</evidence>
<dbReference type="EMBL" id="QSGO01000003">
    <property type="protein sequence ID" value="RHB37090.1"/>
    <property type="molecule type" value="Genomic_DNA"/>
</dbReference>
<dbReference type="RefSeq" id="WP_002558892.1">
    <property type="nucleotide sequence ID" value="NZ_CABJFV010000003.1"/>
</dbReference>
<comment type="caution">
    <text evidence="2">The sequence shown here is derived from an EMBL/GenBank/DDBJ whole genome shotgun (WGS) entry which is preliminary data.</text>
</comment>
<dbReference type="InterPro" id="IPR026444">
    <property type="entry name" value="Secre_tail"/>
</dbReference>
<protein>
    <submittedName>
        <fullName evidence="2">T9SS C-terminal target domain-containing protein</fullName>
    </submittedName>
</protein>
<organism evidence="2 3">
    <name type="scientific">Bacteroides nordii</name>
    <dbReference type="NCBI Taxonomy" id="291645"/>
    <lineage>
        <taxon>Bacteria</taxon>
        <taxon>Pseudomonadati</taxon>
        <taxon>Bacteroidota</taxon>
        <taxon>Bacteroidia</taxon>
        <taxon>Bacteroidales</taxon>
        <taxon>Bacteroidaceae</taxon>
        <taxon>Bacteroides</taxon>
    </lineage>
</organism>
<dbReference type="NCBIfam" id="TIGR04183">
    <property type="entry name" value="Por_Secre_tail"/>
    <property type="match status" value="1"/>
</dbReference>